<dbReference type="Gene3D" id="3.20.20.100">
    <property type="entry name" value="NADP-dependent oxidoreductase domain"/>
    <property type="match status" value="1"/>
</dbReference>
<dbReference type="GO" id="GO:0016491">
    <property type="term" value="F:oxidoreductase activity"/>
    <property type="evidence" value="ECO:0007669"/>
    <property type="project" value="UniProtKB-KW"/>
</dbReference>
<reference evidence="3 4" key="1">
    <citation type="journal article" date="2014" name="BMC Genomics">
        <title>Genome sequencing of four Aureobasidium pullulans varieties: biotechnological potential, stress tolerance, and description of new species.</title>
        <authorList>
            <person name="Gostin Ar C."/>
            <person name="Ohm R.A."/>
            <person name="Kogej T."/>
            <person name="Sonjak S."/>
            <person name="Turk M."/>
            <person name="Zajc J."/>
            <person name="Zalar P."/>
            <person name="Grube M."/>
            <person name="Sun H."/>
            <person name="Han J."/>
            <person name="Sharma A."/>
            <person name="Chiniquy J."/>
            <person name="Ngan C.Y."/>
            <person name="Lipzen A."/>
            <person name="Barry K."/>
            <person name="Grigoriev I.V."/>
            <person name="Gunde-Cimerman N."/>
        </authorList>
    </citation>
    <scope>NUCLEOTIDE SEQUENCE [LARGE SCALE GENOMIC DNA]</scope>
    <source>
        <strain evidence="3 4">EXF-150</strain>
    </source>
</reference>
<dbReference type="InterPro" id="IPR023210">
    <property type="entry name" value="NADP_OxRdtase_dom"/>
</dbReference>
<accession>A0A074XZ88</accession>
<keyword evidence="1" id="KW-0560">Oxidoreductase</keyword>
<dbReference type="InterPro" id="IPR050791">
    <property type="entry name" value="Aldo-Keto_reductase"/>
</dbReference>
<evidence type="ECO:0000313" key="4">
    <source>
        <dbReference type="Proteomes" id="UP000030706"/>
    </source>
</evidence>
<dbReference type="InterPro" id="IPR020471">
    <property type="entry name" value="AKR"/>
</dbReference>
<dbReference type="AlphaFoldDB" id="A0A074XZ88"/>
<organism evidence="3 4">
    <name type="scientific">Aureobasidium pullulans EXF-150</name>
    <dbReference type="NCBI Taxonomy" id="1043002"/>
    <lineage>
        <taxon>Eukaryota</taxon>
        <taxon>Fungi</taxon>
        <taxon>Dikarya</taxon>
        <taxon>Ascomycota</taxon>
        <taxon>Pezizomycotina</taxon>
        <taxon>Dothideomycetes</taxon>
        <taxon>Dothideomycetidae</taxon>
        <taxon>Dothideales</taxon>
        <taxon>Saccotheciaceae</taxon>
        <taxon>Aureobasidium</taxon>
    </lineage>
</organism>
<dbReference type="PANTHER" id="PTHR43625:SF40">
    <property type="entry name" value="ALDO-KETO REDUCTASE YAKC [NADP(+)]"/>
    <property type="match status" value="1"/>
</dbReference>
<dbReference type="GeneID" id="40748656"/>
<dbReference type="RefSeq" id="XP_029756183.1">
    <property type="nucleotide sequence ID" value="XM_029906350.1"/>
</dbReference>
<dbReference type="PRINTS" id="PR00069">
    <property type="entry name" value="ALDKETRDTASE"/>
</dbReference>
<protein>
    <submittedName>
        <fullName evidence="3">Aldo/keto reductase</fullName>
    </submittedName>
</protein>
<gene>
    <name evidence="3" type="ORF">M438DRAFT_349250</name>
</gene>
<dbReference type="InterPro" id="IPR036812">
    <property type="entry name" value="NAD(P)_OxRdtase_dom_sf"/>
</dbReference>
<dbReference type="SUPFAM" id="SSF51430">
    <property type="entry name" value="NAD(P)-linked oxidoreductase"/>
    <property type="match status" value="1"/>
</dbReference>
<sequence length="351" mass="39107">MQLAQNTLANASDRQLPTAPFGHNGPLVTRLGYGLMGLSCFYGPPKPDHERLAILDAVFEQGCRFWDTADCYADSEDLLAKWFALNPEKRSKIFLATKVGFRFDNGEMSIDSSPEYVMKAAEKSLSRLGVEYIDLLYAHRVDKVTPIEKTMEAMTQLKKQGKIRHIGLSEVSSETLRRACKVEKVDAVQVEYSPFSLDIESEQIGLLKTARELGVAIVAYAPLGRGMLGGNIRSNSDLSDDDTRKYSPRFSEENFPKNLKLVDTLTSIAEKKNITASQLTLSWLLAQGDDIFPIPGTTSLPRIQENYTSSTIHLTNKETAEIRKACEEAIVHGARYPDDFLKDTFVDTAVL</sequence>
<name>A0A074XZ88_AURPU</name>
<dbReference type="Proteomes" id="UP000030706">
    <property type="component" value="Unassembled WGS sequence"/>
</dbReference>
<evidence type="ECO:0000256" key="1">
    <source>
        <dbReference type="ARBA" id="ARBA00023002"/>
    </source>
</evidence>
<evidence type="ECO:0000313" key="3">
    <source>
        <dbReference type="EMBL" id="KEQ79996.1"/>
    </source>
</evidence>
<dbReference type="EMBL" id="KL585001">
    <property type="protein sequence ID" value="KEQ79996.1"/>
    <property type="molecule type" value="Genomic_DNA"/>
</dbReference>
<dbReference type="HOGENOM" id="CLU_023205_2_1_1"/>
<dbReference type="Pfam" id="PF00248">
    <property type="entry name" value="Aldo_ket_red"/>
    <property type="match status" value="1"/>
</dbReference>
<proteinExistence type="predicted"/>
<feature type="domain" description="NADP-dependent oxidoreductase" evidence="2">
    <location>
        <begin position="30"/>
        <end position="325"/>
    </location>
</feature>
<dbReference type="OrthoDB" id="37537at2759"/>
<dbReference type="PANTHER" id="PTHR43625">
    <property type="entry name" value="AFLATOXIN B1 ALDEHYDE REDUCTASE"/>
    <property type="match status" value="1"/>
</dbReference>
<evidence type="ECO:0000259" key="2">
    <source>
        <dbReference type="Pfam" id="PF00248"/>
    </source>
</evidence>
<dbReference type="STRING" id="1043002.A0A074XZ88"/>
<dbReference type="GO" id="GO:0005737">
    <property type="term" value="C:cytoplasm"/>
    <property type="evidence" value="ECO:0007669"/>
    <property type="project" value="TreeGrafter"/>
</dbReference>
<keyword evidence="4" id="KW-1185">Reference proteome</keyword>